<reference evidence="1 2" key="1">
    <citation type="submission" date="2022-03" db="EMBL/GenBank/DDBJ databases">
        <title>Genomic Encyclopedia of Type Strains, Phase III (KMG-III): the genomes of soil and plant-associated and newly described type strains.</title>
        <authorList>
            <person name="Whitman W."/>
        </authorList>
    </citation>
    <scope>NUCLEOTIDE SEQUENCE [LARGE SCALE GENOMIC DNA]</scope>
    <source>
        <strain evidence="1 2">BSker1</strain>
    </source>
</reference>
<protein>
    <submittedName>
        <fullName evidence="1">Hotdog family 3-hydroxylacyl-ACP dehydratase</fullName>
    </submittedName>
</protein>
<dbReference type="EMBL" id="JALJYF010000002">
    <property type="protein sequence ID" value="MCP1727717.1"/>
    <property type="molecule type" value="Genomic_DNA"/>
</dbReference>
<dbReference type="PIRSF" id="PIRSF020565">
    <property type="entry name" value="3Ho_Ac_ACP_DH_prd"/>
    <property type="match status" value="1"/>
</dbReference>
<keyword evidence="2" id="KW-1185">Reference proteome</keyword>
<dbReference type="Gene3D" id="3.10.129.10">
    <property type="entry name" value="Hotdog Thioesterase"/>
    <property type="match status" value="1"/>
</dbReference>
<dbReference type="InterPro" id="IPR016776">
    <property type="entry name" value="ApeP-like_dehydratase"/>
</dbReference>
<sequence length="146" mass="15817">MKLESLLPHRGHMLLIDALLDWDDKTARARAVMAPSHPFALADGRVPATVGLEMMAQTVAAWAGVRGQDQGEGPRVGYLLACRSYDSEVAAFAAGSELEIRVEELIRQDNGFGSYRGEIHQGGECLARGRLSVMEQPPQALSGENE</sequence>
<name>A0ABT1GCQ2_9GAMM</name>
<evidence type="ECO:0000313" key="2">
    <source>
        <dbReference type="Proteomes" id="UP001523550"/>
    </source>
</evidence>
<comment type="caution">
    <text evidence="1">The sequence shown here is derived from an EMBL/GenBank/DDBJ whole genome shotgun (WGS) entry which is preliminary data.</text>
</comment>
<proteinExistence type="predicted"/>
<evidence type="ECO:0000313" key="1">
    <source>
        <dbReference type="EMBL" id="MCP1727717.1"/>
    </source>
</evidence>
<dbReference type="Proteomes" id="UP001523550">
    <property type="component" value="Unassembled WGS sequence"/>
</dbReference>
<dbReference type="SUPFAM" id="SSF54637">
    <property type="entry name" value="Thioesterase/thiol ester dehydrase-isomerase"/>
    <property type="match status" value="1"/>
</dbReference>
<dbReference type="RefSeq" id="WP_253448382.1">
    <property type="nucleotide sequence ID" value="NZ_JALJYF010000002.1"/>
</dbReference>
<dbReference type="InterPro" id="IPR029069">
    <property type="entry name" value="HotDog_dom_sf"/>
</dbReference>
<dbReference type="CDD" id="cd01289">
    <property type="entry name" value="FabA_like"/>
    <property type="match status" value="1"/>
</dbReference>
<dbReference type="Pfam" id="PF22817">
    <property type="entry name" value="ApeP-like"/>
    <property type="match status" value="1"/>
</dbReference>
<organism evidence="1 2">
    <name type="scientific">Natronospira proteinivora</name>
    <dbReference type="NCBI Taxonomy" id="1807133"/>
    <lineage>
        <taxon>Bacteria</taxon>
        <taxon>Pseudomonadati</taxon>
        <taxon>Pseudomonadota</taxon>
        <taxon>Gammaproteobacteria</taxon>
        <taxon>Natronospirales</taxon>
        <taxon>Natronospiraceae</taxon>
        <taxon>Natronospira</taxon>
    </lineage>
</organism>
<accession>A0ABT1GCQ2</accession>
<gene>
    <name evidence="1" type="ORF">J2T60_001717</name>
</gene>